<reference evidence="3 4" key="1">
    <citation type="submission" date="2021-03" db="EMBL/GenBank/DDBJ databases">
        <title>Fibrella sp. HMF5405 genome sequencing and assembly.</title>
        <authorList>
            <person name="Kang H."/>
            <person name="Kim H."/>
            <person name="Bae S."/>
            <person name="Joh K."/>
        </authorList>
    </citation>
    <scope>NUCLEOTIDE SEQUENCE [LARGE SCALE GENOMIC DNA]</scope>
    <source>
        <strain evidence="3 4">HMF5405</strain>
    </source>
</reference>
<dbReference type="SMART" id="SM01248">
    <property type="entry name" value="KaiB"/>
    <property type="match status" value="1"/>
</dbReference>
<protein>
    <submittedName>
        <fullName evidence="3">Circadian clock KaiB family protein</fullName>
    </submittedName>
</protein>
<comment type="caution">
    <text evidence="3">The sequence shown here is derived from an EMBL/GenBank/DDBJ whole genome shotgun (WGS) entry which is preliminary data.</text>
</comment>
<dbReference type="SUPFAM" id="SSF52833">
    <property type="entry name" value="Thioredoxin-like"/>
    <property type="match status" value="1"/>
</dbReference>
<dbReference type="Pfam" id="PF07689">
    <property type="entry name" value="KaiB"/>
    <property type="match status" value="1"/>
</dbReference>
<dbReference type="InterPro" id="IPR011649">
    <property type="entry name" value="KaiB_domain"/>
</dbReference>
<dbReference type="Proteomes" id="UP000664628">
    <property type="component" value="Unassembled WGS sequence"/>
</dbReference>
<evidence type="ECO:0000259" key="2">
    <source>
        <dbReference type="SMART" id="SM01248"/>
    </source>
</evidence>
<dbReference type="EMBL" id="JAFMYW010000001">
    <property type="protein sequence ID" value="MBO0947941.1"/>
    <property type="molecule type" value="Genomic_DNA"/>
</dbReference>
<sequence length="118" mass="13282">MIDPSHIEDGTEGDDHPGDDRLDGERLPYQLRLFVAGASVNSIRAITNVKHLCETYLAGQYWLEIIDVHQQKQLAEQQQIIALPLLVKRLPLPERRLIGDMSDTEKVLKGLGILDESV</sequence>
<dbReference type="InterPro" id="IPR039022">
    <property type="entry name" value="KaiB-like"/>
</dbReference>
<proteinExistence type="predicted"/>
<accession>A0ABS3JET5</accession>
<gene>
    <name evidence="3" type="ORF">J2I46_05060</name>
</gene>
<dbReference type="PANTHER" id="PTHR41709:SF2">
    <property type="entry name" value="CIRCADIAN CLOCK PROTEIN KAIB2"/>
    <property type="match status" value="1"/>
</dbReference>
<feature type="domain" description="KaiB" evidence="2">
    <location>
        <begin position="32"/>
        <end position="113"/>
    </location>
</feature>
<evidence type="ECO:0000256" key="1">
    <source>
        <dbReference type="SAM" id="MobiDB-lite"/>
    </source>
</evidence>
<dbReference type="Gene3D" id="3.40.30.10">
    <property type="entry name" value="Glutaredoxin"/>
    <property type="match status" value="1"/>
</dbReference>
<dbReference type="InterPro" id="IPR036249">
    <property type="entry name" value="Thioredoxin-like_sf"/>
</dbReference>
<evidence type="ECO:0000313" key="3">
    <source>
        <dbReference type="EMBL" id="MBO0947941.1"/>
    </source>
</evidence>
<evidence type="ECO:0000313" key="4">
    <source>
        <dbReference type="Proteomes" id="UP000664628"/>
    </source>
</evidence>
<dbReference type="RefSeq" id="WP_207327830.1">
    <property type="nucleotide sequence ID" value="NZ_JAFMYW010000001.1"/>
</dbReference>
<name>A0ABS3JET5_9BACT</name>
<keyword evidence="4" id="KW-1185">Reference proteome</keyword>
<dbReference type="CDD" id="cd02978">
    <property type="entry name" value="KaiB_like"/>
    <property type="match status" value="1"/>
</dbReference>
<dbReference type="PANTHER" id="PTHR41709">
    <property type="entry name" value="KAIB-LIKE PROTEIN 1"/>
    <property type="match status" value="1"/>
</dbReference>
<feature type="region of interest" description="Disordered" evidence="1">
    <location>
        <begin position="1"/>
        <end position="24"/>
    </location>
</feature>
<organism evidence="3 4">
    <name type="scientific">Fibrella forsythiae</name>
    <dbReference type="NCBI Taxonomy" id="2817061"/>
    <lineage>
        <taxon>Bacteria</taxon>
        <taxon>Pseudomonadati</taxon>
        <taxon>Bacteroidota</taxon>
        <taxon>Cytophagia</taxon>
        <taxon>Cytophagales</taxon>
        <taxon>Spirosomataceae</taxon>
        <taxon>Fibrella</taxon>
    </lineage>
</organism>